<evidence type="ECO:0000259" key="3">
    <source>
        <dbReference type="Pfam" id="PF21294"/>
    </source>
</evidence>
<dbReference type="AlphaFoldDB" id="A0A8H5D4E7"/>
<feature type="signal peptide" evidence="2">
    <location>
        <begin position="1"/>
        <end position="20"/>
    </location>
</feature>
<dbReference type="EMBL" id="JAACJO010000010">
    <property type="protein sequence ID" value="KAF5353310.1"/>
    <property type="molecule type" value="Genomic_DNA"/>
</dbReference>
<dbReference type="Pfam" id="PF21294">
    <property type="entry name" value="Polysacc_lyase_14"/>
    <property type="match status" value="2"/>
</dbReference>
<keyword evidence="2" id="KW-0732">Signal</keyword>
<dbReference type="Proteomes" id="UP000559027">
    <property type="component" value="Unassembled WGS sequence"/>
</dbReference>
<evidence type="ECO:0000256" key="2">
    <source>
        <dbReference type="SAM" id="SignalP"/>
    </source>
</evidence>
<feature type="domain" description="Polysaccharide lyase 14" evidence="3">
    <location>
        <begin position="197"/>
        <end position="372"/>
    </location>
</feature>
<protein>
    <recommendedName>
        <fullName evidence="3">Polysaccharide lyase 14 domain-containing protein</fullName>
    </recommendedName>
</protein>
<dbReference type="PANTHER" id="PTHR40124:SF1">
    <property type="entry name" value="DISAGGREGATASE RELATED REPEAT PROTEIN"/>
    <property type="match status" value="1"/>
</dbReference>
<dbReference type="Gene3D" id="2.60.120.200">
    <property type="match status" value="2"/>
</dbReference>
<feature type="compositionally biased region" description="Low complexity" evidence="1">
    <location>
        <begin position="128"/>
        <end position="138"/>
    </location>
</feature>
<sequence>MVTFISIQTLLVAAACLSLAIPFGSVAQICPRSLSLPLEKREQTLQTVPTEHDLTRSNTVTGSEEPLFYPAHYPVTVSSSFVSSTSPTTFYGNALTTVTATVVLLGSTTTEYVTMLYPSTTTKPVEQTLTTTSLSSEPSPRPTVQVPQPVSSHTAWSAPSRMVDLSSFGITYFPSGQHNVKLVSSLPSDFARNPGEQDQSLIQVLYPAHSVNPAQDPVGGANFYASPIDLSSATNVTLKYNVFFPADFDWVRGGKLPGLYGGRTGCSGGTDAEDCFSTRLMWRAGGIGELYLYASKSRQPASLCSSPGSTCNTDYGFSIGRGSFTWTSGSWATVTQTLVLNTEGKANGWFTLCVNDKLAIDRRDIYYRDSNQHPPLGPTKTVSEPSVTKGHTQASATKTNSGGLLGDLLNPLLGHGTGSERLLDGEIARDGSPYWVDRLQRLFSVNIVSRKIARKRPKESLVDVDIQVPLISASAGISEDGSVHLGLGGDQSNGDEDKDRHTGDVGFLGIFFSTFFGGHEDKYATPKDQYIWFRDFSLTINA</sequence>
<dbReference type="InterPro" id="IPR048958">
    <property type="entry name" value="Polysacc_lyase_14"/>
</dbReference>
<feature type="chain" id="PRO_5034777130" description="Polysaccharide lyase 14 domain-containing protein" evidence="2">
    <location>
        <begin position="21"/>
        <end position="542"/>
    </location>
</feature>
<feature type="domain" description="Polysaccharide lyase 14" evidence="3">
    <location>
        <begin position="480"/>
        <end position="536"/>
    </location>
</feature>
<evidence type="ECO:0000313" key="5">
    <source>
        <dbReference type="Proteomes" id="UP000559027"/>
    </source>
</evidence>
<feature type="region of interest" description="Disordered" evidence="1">
    <location>
        <begin position="369"/>
        <end position="400"/>
    </location>
</feature>
<keyword evidence="5" id="KW-1185">Reference proteome</keyword>
<reference evidence="4 5" key="1">
    <citation type="journal article" date="2020" name="ISME J.">
        <title>Uncovering the hidden diversity of litter-decomposition mechanisms in mushroom-forming fungi.</title>
        <authorList>
            <person name="Floudas D."/>
            <person name="Bentzer J."/>
            <person name="Ahren D."/>
            <person name="Johansson T."/>
            <person name="Persson P."/>
            <person name="Tunlid A."/>
        </authorList>
    </citation>
    <scope>NUCLEOTIDE SEQUENCE [LARGE SCALE GENOMIC DNA]</scope>
    <source>
        <strain evidence="4 5">CBS 146.42</strain>
    </source>
</reference>
<evidence type="ECO:0000256" key="1">
    <source>
        <dbReference type="SAM" id="MobiDB-lite"/>
    </source>
</evidence>
<comment type="caution">
    <text evidence="4">The sequence shown here is derived from an EMBL/GenBank/DDBJ whole genome shotgun (WGS) entry which is preliminary data.</text>
</comment>
<proteinExistence type="predicted"/>
<feature type="compositionally biased region" description="Polar residues" evidence="1">
    <location>
        <begin position="380"/>
        <end position="400"/>
    </location>
</feature>
<name>A0A8H5D4E7_9AGAR</name>
<dbReference type="PANTHER" id="PTHR40124">
    <property type="match status" value="1"/>
</dbReference>
<organism evidence="4 5">
    <name type="scientific">Leucocoprinus leucothites</name>
    <dbReference type="NCBI Taxonomy" id="201217"/>
    <lineage>
        <taxon>Eukaryota</taxon>
        <taxon>Fungi</taxon>
        <taxon>Dikarya</taxon>
        <taxon>Basidiomycota</taxon>
        <taxon>Agaricomycotina</taxon>
        <taxon>Agaricomycetes</taxon>
        <taxon>Agaricomycetidae</taxon>
        <taxon>Agaricales</taxon>
        <taxon>Agaricineae</taxon>
        <taxon>Agaricaceae</taxon>
        <taxon>Leucocoprinus</taxon>
    </lineage>
</organism>
<dbReference type="OrthoDB" id="10069995at2759"/>
<accession>A0A8H5D4E7</accession>
<gene>
    <name evidence="4" type="ORF">D9756_007966</name>
</gene>
<evidence type="ECO:0000313" key="4">
    <source>
        <dbReference type="EMBL" id="KAF5353310.1"/>
    </source>
</evidence>
<feature type="region of interest" description="Disordered" evidence="1">
    <location>
        <begin position="127"/>
        <end position="151"/>
    </location>
</feature>